<sequence>MLTRPTGNWRQLGTHPDSLLQRVDQALLTFETELTTLDTTSDQAIMTTVAHVVLALNQIDGTDDHSFDTIDREELSEYIDDALTRTGIDVEALARRQGIDPGALTDQWRDW</sequence>
<dbReference type="EMBL" id="VSRQ01000009">
    <property type="protein sequence ID" value="TYK44038.1"/>
    <property type="molecule type" value="Genomic_DNA"/>
</dbReference>
<dbReference type="Proteomes" id="UP000323505">
    <property type="component" value="Unassembled WGS sequence"/>
</dbReference>
<reference evidence="1 2" key="1">
    <citation type="submission" date="2019-08" db="EMBL/GenBank/DDBJ databases">
        <title>Actinomadura sp. nov. CYP1-5 isolated from mountain soil.</title>
        <authorList>
            <person name="Songsumanus A."/>
            <person name="Kuncharoen N."/>
            <person name="Kudo T."/>
            <person name="Yuki M."/>
            <person name="Igarashi Y."/>
            <person name="Tanasupawat S."/>
        </authorList>
    </citation>
    <scope>NUCLEOTIDE SEQUENCE [LARGE SCALE GENOMIC DNA]</scope>
    <source>
        <strain evidence="1 2">CYP1-5</strain>
    </source>
</reference>
<protein>
    <submittedName>
        <fullName evidence="1">Uncharacterized protein</fullName>
    </submittedName>
</protein>
<proteinExistence type="predicted"/>
<evidence type="ECO:0000313" key="2">
    <source>
        <dbReference type="Proteomes" id="UP000323505"/>
    </source>
</evidence>
<dbReference type="RefSeq" id="WP_148767221.1">
    <property type="nucleotide sequence ID" value="NZ_VSRQ01000009.1"/>
</dbReference>
<organism evidence="1 2">
    <name type="scientific">Actinomadura decatromicini</name>
    <dbReference type="NCBI Taxonomy" id="2604572"/>
    <lineage>
        <taxon>Bacteria</taxon>
        <taxon>Bacillati</taxon>
        <taxon>Actinomycetota</taxon>
        <taxon>Actinomycetes</taxon>
        <taxon>Streptosporangiales</taxon>
        <taxon>Thermomonosporaceae</taxon>
        <taxon>Actinomadura</taxon>
    </lineage>
</organism>
<dbReference type="AlphaFoldDB" id="A0A5D3F7W9"/>
<keyword evidence="2" id="KW-1185">Reference proteome</keyword>
<accession>A0A5D3F7W9</accession>
<gene>
    <name evidence="1" type="ORF">FXF68_35560</name>
</gene>
<evidence type="ECO:0000313" key="1">
    <source>
        <dbReference type="EMBL" id="TYK44038.1"/>
    </source>
</evidence>
<comment type="caution">
    <text evidence="1">The sequence shown here is derived from an EMBL/GenBank/DDBJ whole genome shotgun (WGS) entry which is preliminary data.</text>
</comment>
<name>A0A5D3F7W9_9ACTN</name>